<accession>A0A5J4IYM5</accession>
<dbReference type="EMBL" id="BKCG01000001">
    <property type="protein sequence ID" value="GER58890.1"/>
    <property type="molecule type" value="Genomic_DNA"/>
</dbReference>
<evidence type="ECO:0008006" key="4">
    <source>
        <dbReference type="Google" id="ProtNLM"/>
    </source>
</evidence>
<proteinExistence type="predicted"/>
<dbReference type="RefSeq" id="WP_151672940.1">
    <property type="nucleotide sequence ID" value="NZ_BKCG01000001.1"/>
</dbReference>
<dbReference type="Pfam" id="PF13585">
    <property type="entry name" value="CHU_C"/>
    <property type="match status" value="1"/>
</dbReference>
<keyword evidence="3" id="KW-1185">Reference proteome</keyword>
<dbReference type="AlphaFoldDB" id="A0A5J4IYM5"/>
<dbReference type="NCBIfam" id="TIGR04131">
    <property type="entry name" value="Bac_Flav_CTERM"/>
    <property type="match status" value="1"/>
</dbReference>
<dbReference type="Proteomes" id="UP000326509">
    <property type="component" value="Unassembled WGS sequence"/>
</dbReference>
<reference evidence="2 3" key="1">
    <citation type="submission" date="2019-08" db="EMBL/GenBank/DDBJ databases">
        <title>Draft genome sequence of Ulvibacter marinus type strain NBRC 109484.</title>
        <authorList>
            <person name="Kawano K."/>
            <person name="Ushijima N."/>
            <person name="Kihara M."/>
            <person name="Itoh H."/>
        </authorList>
    </citation>
    <scope>NUCLEOTIDE SEQUENCE [LARGE SCALE GENOMIC DNA]</scope>
    <source>
        <strain evidence="2 3">NBRC 109484</strain>
    </source>
</reference>
<evidence type="ECO:0000256" key="1">
    <source>
        <dbReference type="SAM" id="SignalP"/>
    </source>
</evidence>
<sequence length="381" mass="42664">MNKLIYILFVLLFQISFGQDAFHNFGNAKIHDNGAIGFHVDVINDGTFDNNEGLAGFYNSDSNLTVSGSNRPIFKDMEIAVVDNLNLDVSVGVTNMIDYIDGLIITPRNDLNVNLDFLNNSIYFGENDNRHTDGYATVTGELDFKFPIGDDYRLRPLSVIPTNFTSERFQSAYFFEDPNSPSTFNESFNTDTFEPELSIISTQEYWDLNGTESTQAQLTWDSQSLIEILAQSLNDLRVVGFSINNQKWEDLGNIATTGNFETGTITSESFIPNEFEIITIGSVLKADGSVTIYDIITPNGDGNNDFLVIGGLEAFPDNELILYNRWGVEVYRKSSYDNSFNGISDGRATINQENILPVGTYYYVLKINGKNNMAGPFYINR</sequence>
<name>A0A5J4IYM5_9FLAO</name>
<organism evidence="2 3">
    <name type="scientific">Patiriisocius marinus</name>
    <dbReference type="NCBI Taxonomy" id="1397112"/>
    <lineage>
        <taxon>Bacteria</taxon>
        <taxon>Pseudomonadati</taxon>
        <taxon>Bacteroidota</taxon>
        <taxon>Flavobacteriia</taxon>
        <taxon>Flavobacteriales</taxon>
        <taxon>Flavobacteriaceae</taxon>
        <taxon>Patiriisocius</taxon>
    </lineage>
</organism>
<comment type="caution">
    <text evidence="2">The sequence shown here is derived from an EMBL/GenBank/DDBJ whole genome shotgun (WGS) entry which is preliminary data.</text>
</comment>
<feature type="signal peptide" evidence="1">
    <location>
        <begin position="1"/>
        <end position="21"/>
    </location>
</feature>
<evidence type="ECO:0000313" key="2">
    <source>
        <dbReference type="EMBL" id="GER58890.1"/>
    </source>
</evidence>
<feature type="chain" id="PRO_5023854731" description="Gliding motility-associated C-terminal domain-containing protein" evidence="1">
    <location>
        <begin position="22"/>
        <end position="381"/>
    </location>
</feature>
<dbReference type="OrthoDB" id="1489185at2"/>
<gene>
    <name evidence="2" type="ORF">ULMA_09980</name>
</gene>
<protein>
    <recommendedName>
        <fullName evidence="4">Gliding motility-associated C-terminal domain-containing protein</fullName>
    </recommendedName>
</protein>
<keyword evidence="1" id="KW-0732">Signal</keyword>
<evidence type="ECO:0000313" key="3">
    <source>
        <dbReference type="Proteomes" id="UP000326509"/>
    </source>
</evidence>
<dbReference type="InterPro" id="IPR026341">
    <property type="entry name" value="T9SS_type_B"/>
</dbReference>